<evidence type="ECO:0000313" key="1">
    <source>
        <dbReference type="EMBL" id="SHM37497.1"/>
    </source>
</evidence>
<reference evidence="1 2" key="1">
    <citation type="submission" date="2016-11" db="EMBL/GenBank/DDBJ databases">
        <authorList>
            <person name="Jaros S."/>
            <person name="Januszkiewicz K."/>
            <person name="Wedrychowicz H."/>
        </authorList>
    </citation>
    <scope>NUCLEOTIDE SEQUENCE [LARGE SCALE GENOMIC DNA]</scope>
    <source>
        <strain evidence="1 2">DSM 15930</strain>
    </source>
</reference>
<evidence type="ECO:0000313" key="2">
    <source>
        <dbReference type="Proteomes" id="UP000184038"/>
    </source>
</evidence>
<organism evidence="1 2">
    <name type="scientific">Anaerosporobacter mobilis DSM 15930</name>
    <dbReference type="NCBI Taxonomy" id="1120996"/>
    <lineage>
        <taxon>Bacteria</taxon>
        <taxon>Bacillati</taxon>
        <taxon>Bacillota</taxon>
        <taxon>Clostridia</taxon>
        <taxon>Lachnospirales</taxon>
        <taxon>Lachnospiraceae</taxon>
        <taxon>Anaerosporobacter</taxon>
    </lineage>
</organism>
<gene>
    <name evidence="1" type="ORF">SAMN02746066_01749</name>
</gene>
<dbReference type="EMBL" id="FRCP01000009">
    <property type="protein sequence ID" value="SHM37497.1"/>
    <property type="molecule type" value="Genomic_DNA"/>
</dbReference>
<keyword evidence="2" id="KW-1185">Reference proteome</keyword>
<dbReference type="Proteomes" id="UP000184038">
    <property type="component" value="Unassembled WGS sequence"/>
</dbReference>
<accession>A0A1M7IAL3</accession>
<name>A0A1M7IAL3_9FIRM</name>
<dbReference type="RefSeq" id="WP_170865463.1">
    <property type="nucleotide sequence ID" value="NZ_FRCP01000009.1"/>
</dbReference>
<proteinExistence type="predicted"/>
<protein>
    <submittedName>
        <fullName evidence="1">Uncharacterized protein</fullName>
    </submittedName>
</protein>
<dbReference type="AlphaFoldDB" id="A0A1M7IAL3"/>
<sequence length="53" mass="6097">MSMKDIEKMKKLIEEKKSKGSILQPEKKIGVGKVEKRHKNIGTDSERTKKISQ</sequence>